<reference evidence="3 4" key="1">
    <citation type="submission" date="2022-01" db="EMBL/GenBank/DDBJ databases">
        <title>Paraglaciecola sp. G1-23.</title>
        <authorList>
            <person name="Jin M.S."/>
            <person name="Han D.M."/>
            <person name="Kim H.M."/>
            <person name="Jeon C.O."/>
        </authorList>
    </citation>
    <scope>NUCLEOTIDE SEQUENCE [LARGE SCALE GENOMIC DNA]</scope>
    <source>
        <strain evidence="3 4">G1-23</strain>
    </source>
</reference>
<evidence type="ECO:0000259" key="2">
    <source>
        <dbReference type="PROSITE" id="PS50106"/>
    </source>
</evidence>
<proteinExistence type="predicted"/>
<dbReference type="EMBL" id="JAKGAS010000008">
    <property type="protein sequence ID" value="MCF2949427.1"/>
    <property type="molecule type" value="Genomic_DNA"/>
</dbReference>
<dbReference type="InterPro" id="IPR029045">
    <property type="entry name" value="ClpP/crotonase-like_dom_sf"/>
</dbReference>
<feature type="chain" id="PRO_5045955468" evidence="1">
    <location>
        <begin position="20"/>
        <end position="423"/>
    </location>
</feature>
<dbReference type="SMART" id="SM00245">
    <property type="entry name" value="TSPc"/>
    <property type="match status" value="1"/>
</dbReference>
<dbReference type="SUPFAM" id="SSF52096">
    <property type="entry name" value="ClpP/crotonase"/>
    <property type="match status" value="1"/>
</dbReference>
<feature type="signal peptide" evidence="1">
    <location>
        <begin position="1"/>
        <end position="19"/>
    </location>
</feature>
<dbReference type="Gene3D" id="2.30.42.10">
    <property type="match status" value="1"/>
</dbReference>
<feature type="domain" description="PDZ" evidence="2">
    <location>
        <begin position="108"/>
        <end position="164"/>
    </location>
</feature>
<dbReference type="InterPro" id="IPR005151">
    <property type="entry name" value="Tail-specific_protease"/>
</dbReference>
<evidence type="ECO:0000313" key="3">
    <source>
        <dbReference type="EMBL" id="MCF2949427.1"/>
    </source>
</evidence>
<dbReference type="Gene3D" id="3.90.226.10">
    <property type="entry name" value="2-enoyl-CoA Hydratase, Chain A, domain 1"/>
    <property type="match status" value="1"/>
</dbReference>
<dbReference type="PROSITE" id="PS51257">
    <property type="entry name" value="PROKAR_LIPOPROTEIN"/>
    <property type="match status" value="1"/>
</dbReference>
<dbReference type="InterPro" id="IPR036034">
    <property type="entry name" value="PDZ_sf"/>
</dbReference>
<accession>A0ABS9DAK7</accession>
<dbReference type="SUPFAM" id="SSF50156">
    <property type="entry name" value="PDZ domain-like"/>
    <property type="match status" value="1"/>
</dbReference>
<evidence type="ECO:0000256" key="1">
    <source>
        <dbReference type="SAM" id="SignalP"/>
    </source>
</evidence>
<name>A0ABS9DAK7_9ALTE</name>
<dbReference type="PANTHER" id="PTHR32060:SF30">
    <property type="entry name" value="CARBOXY-TERMINAL PROCESSING PROTEASE CTPA"/>
    <property type="match status" value="1"/>
</dbReference>
<comment type="caution">
    <text evidence="3">The sequence shown here is derived from an EMBL/GenBank/DDBJ whole genome shotgun (WGS) entry which is preliminary data.</text>
</comment>
<dbReference type="InterPro" id="IPR041613">
    <property type="entry name" value="Pept_S41_N"/>
</dbReference>
<sequence>MKFLLVFFTAFLTVSLLSACQNNNPTQGDVQPYPILLDDPLLCADQTVKNQTLIDYLRQWYLWEDEIPSQLVAEQFLTLSDLLEEIKSSTNLDRWSEVMSAQQYADNFLNSSAASYGFKIGFNTARDALLVFDVYPQSAANLVGLKRGDRITHVNGLPVYKLQNSVLLQALITPGETGENSGISISWINAKGIQHQNFIQRTYIETNAIRYQTIFTLNQQKIGYFVYDSFDQPSSEQLNTLINEFISQDIEQLIVDLRYNPGGFGHIANQLASQIAGENVRGEIFNHLKLNNIQSQQSQVSRPFILENGQNTLHLSEVTVLTTKRTASASEMFINALTPHIKVNIIGQQTAGKPIGMKVVGICDQVIFAATQQNLNSQMQGDYFDGLAADCPAIDEFSSDWGDSQNDNILQKALHFVEHGQCD</sequence>
<keyword evidence="1" id="KW-0732">Signal</keyword>
<dbReference type="InterPro" id="IPR001478">
    <property type="entry name" value="PDZ"/>
</dbReference>
<protein>
    <submittedName>
        <fullName evidence="3">S41 family peptidase</fullName>
    </submittedName>
</protein>
<keyword evidence="4" id="KW-1185">Reference proteome</keyword>
<dbReference type="CDD" id="cd07561">
    <property type="entry name" value="Peptidase_S41_CPP_like"/>
    <property type="match status" value="1"/>
</dbReference>
<dbReference type="Gene3D" id="3.30.750.170">
    <property type="match status" value="1"/>
</dbReference>
<organism evidence="3 4">
    <name type="scientific">Paraglaciecola algarum</name>
    <dbReference type="NCBI Taxonomy" id="3050085"/>
    <lineage>
        <taxon>Bacteria</taxon>
        <taxon>Pseudomonadati</taxon>
        <taxon>Pseudomonadota</taxon>
        <taxon>Gammaproteobacteria</taxon>
        <taxon>Alteromonadales</taxon>
        <taxon>Alteromonadaceae</taxon>
        <taxon>Paraglaciecola</taxon>
    </lineage>
</organism>
<dbReference type="PROSITE" id="PS50106">
    <property type="entry name" value="PDZ"/>
    <property type="match status" value="1"/>
</dbReference>
<dbReference type="Proteomes" id="UP001521137">
    <property type="component" value="Unassembled WGS sequence"/>
</dbReference>
<evidence type="ECO:0000313" key="4">
    <source>
        <dbReference type="Proteomes" id="UP001521137"/>
    </source>
</evidence>
<gene>
    <name evidence="3" type="ORF">L0668_15005</name>
</gene>
<dbReference type="RefSeq" id="WP_235313528.1">
    <property type="nucleotide sequence ID" value="NZ_JAKGAS010000008.1"/>
</dbReference>
<dbReference type="Pfam" id="PF03572">
    <property type="entry name" value="Peptidase_S41"/>
    <property type="match status" value="1"/>
</dbReference>
<dbReference type="Pfam" id="PF18294">
    <property type="entry name" value="Pept_S41_N"/>
    <property type="match status" value="1"/>
</dbReference>
<dbReference type="PANTHER" id="PTHR32060">
    <property type="entry name" value="TAIL-SPECIFIC PROTEASE"/>
    <property type="match status" value="1"/>
</dbReference>